<name>N6VRB9_9EURY</name>
<sequence>MEIDYNIQVSEVMSFPVITATKDKTVYDIANIMAENDIGAVVIVENNNPIGIITERDILKRVVAKNLRPKDVLVEEVMSKKLVTVSPEASINDAAKLMAKHKIKRLPVVKEGKLVGIITESDIIKVSPEIINLLAEYASIKEKPTLYETEEEYIEGICESCGAQGRVKYYQGKYLCEDCLEEYKK</sequence>
<feature type="domain" description="ACP-type MB" evidence="6">
    <location>
        <begin position="153"/>
        <end position="185"/>
    </location>
</feature>
<dbReference type="OrthoDB" id="43333at2157"/>
<keyword evidence="4" id="KW-0479">Metal-binding</keyword>
<dbReference type="SUPFAM" id="SSF54631">
    <property type="entry name" value="CBS-domain pair"/>
    <property type="match status" value="1"/>
</dbReference>
<dbReference type="InterPro" id="IPR044065">
    <property type="entry name" value="ACP_MB"/>
</dbReference>
<feature type="binding site" evidence="4">
    <location>
        <position position="176"/>
    </location>
    <ligand>
        <name>Zn(2+)</name>
        <dbReference type="ChEBI" id="CHEBI:29105"/>
    </ligand>
</feature>
<keyword evidence="1" id="KW-0677">Repeat</keyword>
<evidence type="ECO:0000259" key="6">
    <source>
        <dbReference type="PROSITE" id="PS51901"/>
    </source>
</evidence>
<evidence type="ECO:0000259" key="5">
    <source>
        <dbReference type="PROSITE" id="PS51371"/>
    </source>
</evidence>
<evidence type="ECO:0000313" key="8">
    <source>
        <dbReference type="Proteomes" id="UP000053695"/>
    </source>
</evidence>
<dbReference type="PANTHER" id="PTHR43080">
    <property type="entry name" value="CBS DOMAIN-CONTAINING PROTEIN CBSX3, MITOCHONDRIAL"/>
    <property type="match status" value="1"/>
</dbReference>
<protein>
    <submittedName>
        <fullName evidence="7">Putative signal transduction protein</fullName>
    </submittedName>
</protein>
<feature type="domain" description="CBS" evidence="5">
    <location>
        <begin position="13"/>
        <end position="72"/>
    </location>
</feature>
<feature type="binding site" evidence="4">
    <location>
        <position position="179"/>
    </location>
    <ligand>
        <name>Zn(2+)</name>
        <dbReference type="ChEBI" id="CHEBI:29105"/>
    </ligand>
</feature>
<organism evidence="7 8">
    <name type="scientific">Methanocaldococcus villosus KIN24-T80</name>
    <dbReference type="NCBI Taxonomy" id="1069083"/>
    <lineage>
        <taxon>Archaea</taxon>
        <taxon>Methanobacteriati</taxon>
        <taxon>Methanobacteriota</taxon>
        <taxon>Methanomada group</taxon>
        <taxon>Methanococci</taxon>
        <taxon>Methanococcales</taxon>
        <taxon>Methanocaldococcaceae</taxon>
        <taxon>Methanocaldococcus</taxon>
    </lineage>
</organism>
<gene>
    <name evidence="7" type="ORF">J422_02110</name>
</gene>
<dbReference type="CDD" id="cd17775">
    <property type="entry name" value="CBS_pair_bact_arch"/>
    <property type="match status" value="1"/>
</dbReference>
<dbReference type="PROSITE" id="PS51371">
    <property type="entry name" value="CBS"/>
    <property type="match status" value="2"/>
</dbReference>
<dbReference type="PATRIC" id="fig|1069083.5.peg.415"/>
<dbReference type="STRING" id="1069083.GCA_000371805_01171"/>
<keyword evidence="4" id="KW-0862">Zinc</keyword>
<proteinExistence type="predicted"/>
<evidence type="ECO:0000256" key="1">
    <source>
        <dbReference type="ARBA" id="ARBA00022737"/>
    </source>
</evidence>
<feature type="binding site" evidence="4">
    <location>
        <position position="179"/>
    </location>
    <ligand>
        <name>Fe cation</name>
        <dbReference type="ChEBI" id="CHEBI:24875"/>
    </ligand>
</feature>
<feature type="binding site" evidence="4">
    <location>
        <position position="161"/>
    </location>
    <ligand>
        <name>Fe cation</name>
        <dbReference type="ChEBI" id="CHEBI:24875"/>
    </ligand>
</feature>
<dbReference type="EMBL" id="APMM01000014">
    <property type="protein sequence ID" value="ENN96445.1"/>
    <property type="molecule type" value="Genomic_DNA"/>
</dbReference>
<dbReference type="InterPro" id="IPR000644">
    <property type="entry name" value="CBS_dom"/>
</dbReference>
<evidence type="ECO:0000313" key="7">
    <source>
        <dbReference type="EMBL" id="ENN96445.1"/>
    </source>
</evidence>
<dbReference type="SMART" id="SM00116">
    <property type="entry name" value="CBS"/>
    <property type="match status" value="2"/>
</dbReference>
<dbReference type="GO" id="GO:0046872">
    <property type="term" value="F:metal ion binding"/>
    <property type="evidence" value="ECO:0007669"/>
    <property type="project" value="UniProtKB-KW"/>
</dbReference>
<evidence type="ECO:0000256" key="3">
    <source>
        <dbReference type="PROSITE-ProRule" id="PRU00703"/>
    </source>
</evidence>
<feature type="binding site" evidence="4">
    <location>
        <position position="176"/>
    </location>
    <ligand>
        <name>Fe cation</name>
        <dbReference type="ChEBI" id="CHEBI:24875"/>
    </ligand>
</feature>
<dbReference type="AlphaFoldDB" id="N6VRB9"/>
<evidence type="ECO:0000256" key="2">
    <source>
        <dbReference type="ARBA" id="ARBA00023122"/>
    </source>
</evidence>
<evidence type="ECO:0000256" key="4">
    <source>
        <dbReference type="PROSITE-ProRule" id="PRU01249"/>
    </source>
</evidence>
<feature type="binding site" evidence="4">
    <location>
        <position position="161"/>
    </location>
    <ligand>
        <name>Zn(2+)</name>
        <dbReference type="ChEBI" id="CHEBI:29105"/>
    </ligand>
</feature>
<comment type="caution">
    <text evidence="7">The sequence shown here is derived from an EMBL/GenBank/DDBJ whole genome shotgun (WGS) entry which is preliminary data.</text>
</comment>
<feature type="domain" description="CBS" evidence="5">
    <location>
        <begin position="78"/>
        <end position="133"/>
    </location>
</feature>
<keyword evidence="4" id="KW-0408">Iron</keyword>
<dbReference type="PANTHER" id="PTHR43080:SF2">
    <property type="entry name" value="CBS DOMAIN-CONTAINING PROTEIN"/>
    <property type="match status" value="1"/>
</dbReference>
<dbReference type="PROSITE" id="PS51901">
    <property type="entry name" value="ACP_MB"/>
    <property type="match status" value="1"/>
</dbReference>
<dbReference type="InterPro" id="IPR051257">
    <property type="entry name" value="Diverse_CBS-Domain"/>
</dbReference>
<dbReference type="Gene3D" id="3.10.580.10">
    <property type="entry name" value="CBS-domain"/>
    <property type="match status" value="1"/>
</dbReference>
<keyword evidence="8" id="KW-1185">Reference proteome</keyword>
<dbReference type="RefSeq" id="WP_004590222.1">
    <property type="nucleotide sequence ID" value="NZ_APMM01000014.1"/>
</dbReference>
<reference evidence="7 8" key="1">
    <citation type="journal article" date="2013" name="Genome Announc.">
        <title>Draft Genome Sequence of a Highly Flagellated, Fast-Swimming Archaeon, Methanocaldococcus villosus Strain KIN24-T80 (DSM 22612).</title>
        <authorList>
            <person name="Thennarasu S."/>
            <person name="Polireddy D."/>
            <person name="Antony A."/>
            <person name="Yada M.R."/>
            <person name="Algarawi S."/>
            <person name="Sivakumar N."/>
        </authorList>
    </citation>
    <scope>NUCLEOTIDE SEQUENCE [LARGE SCALE GENOMIC DNA]</scope>
    <source>
        <strain evidence="7 8">KIN24-T80</strain>
    </source>
</reference>
<keyword evidence="2 3" id="KW-0129">CBS domain</keyword>
<dbReference type="Pfam" id="PF00571">
    <property type="entry name" value="CBS"/>
    <property type="match status" value="2"/>
</dbReference>
<dbReference type="Proteomes" id="UP000053695">
    <property type="component" value="Unassembled WGS sequence"/>
</dbReference>
<dbReference type="InterPro" id="IPR046342">
    <property type="entry name" value="CBS_dom_sf"/>
</dbReference>
<feature type="binding site" evidence="4">
    <location>
        <position position="158"/>
    </location>
    <ligand>
        <name>Zn(2+)</name>
        <dbReference type="ChEBI" id="CHEBI:29105"/>
    </ligand>
</feature>
<feature type="binding site" evidence="4">
    <location>
        <position position="158"/>
    </location>
    <ligand>
        <name>Fe cation</name>
        <dbReference type="ChEBI" id="CHEBI:24875"/>
    </ligand>
</feature>
<accession>N6VRB9</accession>